<comment type="caution">
    <text evidence="2">The sequence shown here is derived from an EMBL/GenBank/DDBJ whole genome shotgun (WGS) entry which is preliminary data.</text>
</comment>
<sequence length="385" mass="42540">MSSKGRLNRPMPVLSSMSQYIVTPSVIYLFPTLLRSDIAVIYQTSGTTSLGKSKIVPCSYAWLDGNVRKVTGKARSDSGKVDILSSTNEIDSGSIGYIAQFVLSEQSITHSCMVQYKSGQPSTSELVDIINRCKLRQLVLFPHFLREHLRASRTDPETLHALSSVDVIIYTGGGFVGDEEEEWAWKNGINLVNAYGSTECGPSFIKFIPISSDSDLLELVIPPEAPECPDVSFRSSDGNYHTNDLFREVEPGSYVFCGRNDDWFNMQNCSLCDTKAIEDNARSLCGDIISDCVVVGNGHPSPVLVVEACSVSPALDESKLKAEIYRRIHPFHATRYPHEGIASPDMIFVVPLGTLPRTVTKATVRRKVIEEMMKEKLDKLFSGNV</sequence>
<evidence type="ECO:0000313" key="2">
    <source>
        <dbReference type="EMBL" id="KAF9061227.1"/>
    </source>
</evidence>
<dbReference type="InterPro" id="IPR042099">
    <property type="entry name" value="ANL_N_sf"/>
</dbReference>
<dbReference type="Proteomes" id="UP000772434">
    <property type="component" value="Unassembled WGS sequence"/>
</dbReference>
<keyword evidence="3" id="KW-1185">Reference proteome</keyword>
<dbReference type="OrthoDB" id="3031955at2759"/>
<dbReference type="Gene3D" id="3.40.50.12780">
    <property type="entry name" value="N-terminal domain of ligase-like"/>
    <property type="match status" value="1"/>
</dbReference>
<organism evidence="2 3">
    <name type="scientific">Rhodocollybia butyracea</name>
    <dbReference type="NCBI Taxonomy" id="206335"/>
    <lineage>
        <taxon>Eukaryota</taxon>
        <taxon>Fungi</taxon>
        <taxon>Dikarya</taxon>
        <taxon>Basidiomycota</taxon>
        <taxon>Agaricomycotina</taxon>
        <taxon>Agaricomycetes</taxon>
        <taxon>Agaricomycetidae</taxon>
        <taxon>Agaricales</taxon>
        <taxon>Marasmiineae</taxon>
        <taxon>Omphalotaceae</taxon>
        <taxon>Rhodocollybia</taxon>
    </lineage>
</organism>
<dbReference type="AlphaFoldDB" id="A0A9P5PEI2"/>
<dbReference type="SUPFAM" id="SSF56801">
    <property type="entry name" value="Acetyl-CoA synthetase-like"/>
    <property type="match status" value="1"/>
</dbReference>
<reference evidence="2" key="1">
    <citation type="submission" date="2020-11" db="EMBL/GenBank/DDBJ databases">
        <authorList>
            <consortium name="DOE Joint Genome Institute"/>
            <person name="Ahrendt S."/>
            <person name="Riley R."/>
            <person name="Andreopoulos W."/>
            <person name="Labutti K."/>
            <person name="Pangilinan J."/>
            <person name="Ruiz-Duenas F.J."/>
            <person name="Barrasa J.M."/>
            <person name="Sanchez-Garcia M."/>
            <person name="Camarero S."/>
            <person name="Miyauchi S."/>
            <person name="Serrano A."/>
            <person name="Linde D."/>
            <person name="Babiker R."/>
            <person name="Drula E."/>
            <person name="Ayuso-Fernandez I."/>
            <person name="Pacheco R."/>
            <person name="Padilla G."/>
            <person name="Ferreira P."/>
            <person name="Barriuso J."/>
            <person name="Kellner H."/>
            <person name="Castanera R."/>
            <person name="Alfaro M."/>
            <person name="Ramirez L."/>
            <person name="Pisabarro A.G."/>
            <person name="Kuo A."/>
            <person name="Tritt A."/>
            <person name="Lipzen A."/>
            <person name="He G."/>
            <person name="Yan M."/>
            <person name="Ng V."/>
            <person name="Cullen D."/>
            <person name="Martin F."/>
            <person name="Rosso M.-N."/>
            <person name="Henrissat B."/>
            <person name="Hibbett D."/>
            <person name="Martinez A.T."/>
            <person name="Grigoriev I.V."/>
        </authorList>
    </citation>
    <scope>NUCLEOTIDE SEQUENCE</scope>
    <source>
        <strain evidence="2">AH 40177</strain>
    </source>
</reference>
<evidence type="ECO:0000313" key="3">
    <source>
        <dbReference type="Proteomes" id="UP000772434"/>
    </source>
</evidence>
<gene>
    <name evidence="2" type="ORF">BDP27DRAFT_1429170</name>
</gene>
<accession>A0A9P5PEI2</accession>
<feature type="domain" description="AMP-dependent synthetase/ligase" evidence="1">
    <location>
        <begin position="35"/>
        <end position="205"/>
    </location>
</feature>
<dbReference type="Pfam" id="PF23562">
    <property type="entry name" value="AMP-binding_C_3"/>
    <property type="match status" value="1"/>
</dbReference>
<dbReference type="Pfam" id="PF00501">
    <property type="entry name" value="AMP-binding"/>
    <property type="match status" value="1"/>
</dbReference>
<proteinExistence type="predicted"/>
<protein>
    <recommendedName>
        <fullName evidence="1">AMP-dependent synthetase/ligase domain-containing protein</fullName>
    </recommendedName>
</protein>
<evidence type="ECO:0000259" key="1">
    <source>
        <dbReference type="Pfam" id="PF00501"/>
    </source>
</evidence>
<dbReference type="EMBL" id="JADNRY010000209">
    <property type="protein sequence ID" value="KAF9061227.1"/>
    <property type="molecule type" value="Genomic_DNA"/>
</dbReference>
<dbReference type="InterPro" id="IPR000873">
    <property type="entry name" value="AMP-dep_synth/lig_dom"/>
</dbReference>
<name>A0A9P5PEI2_9AGAR</name>